<evidence type="ECO:0000256" key="5">
    <source>
        <dbReference type="ARBA" id="ARBA00022723"/>
    </source>
</evidence>
<dbReference type="EC" id="4.4.1.5" evidence="4 11"/>
<dbReference type="PROSITE" id="PS00935">
    <property type="entry name" value="GLYOXALASE_I_2"/>
    <property type="match status" value="1"/>
</dbReference>
<feature type="region of interest" description="Disordered" evidence="13">
    <location>
        <begin position="1450"/>
        <end position="1469"/>
    </location>
</feature>
<evidence type="ECO:0000256" key="7">
    <source>
        <dbReference type="ARBA" id="ARBA00023239"/>
    </source>
</evidence>
<protein>
    <recommendedName>
        <fullName evidence="4 11">Lactoylglutathione lyase</fullName>
        <ecNumber evidence="4 11">4.4.1.5</ecNumber>
    </recommendedName>
    <alternativeName>
        <fullName evidence="11">Glyoxalase I</fullName>
    </alternativeName>
</protein>
<dbReference type="CDD" id="cd07233">
    <property type="entry name" value="GlxI_Zn"/>
    <property type="match status" value="1"/>
</dbReference>
<feature type="compositionally biased region" description="Polar residues" evidence="13">
    <location>
        <begin position="2119"/>
        <end position="2158"/>
    </location>
</feature>
<feature type="region of interest" description="Disordered" evidence="13">
    <location>
        <begin position="1377"/>
        <end position="1399"/>
    </location>
</feature>
<dbReference type="InterPro" id="IPR018146">
    <property type="entry name" value="Glyoxalase_1_CS"/>
</dbReference>
<feature type="binding site" evidence="10">
    <location>
        <position position="145"/>
    </location>
    <ligand>
        <name>Zn(2+)</name>
        <dbReference type="ChEBI" id="CHEBI:29105"/>
        <note>ligand shared between dimeric partners</note>
    </ligand>
</feature>
<feature type="compositionally biased region" description="Polar residues" evidence="13">
    <location>
        <begin position="1875"/>
        <end position="1888"/>
    </location>
</feature>
<feature type="region of interest" description="Disordered" evidence="13">
    <location>
        <begin position="1801"/>
        <end position="1903"/>
    </location>
</feature>
<comment type="catalytic activity">
    <reaction evidence="11">
        <text>(R)-S-lactoylglutathione = methylglyoxal + glutathione</text>
        <dbReference type="Rhea" id="RHEA:19069"/>
        <dbReference type="ChEBI" id="CHEBI:17158"/>
        <dbReference type="ChEBI" id="CHEBI:57474"/>
        <dbReference type="ChEBI" id="CHEBI:57925"/>
        <dbReference type="EC" id="4.4.1.5"/>
    </reaction>
</comment>
<evidence type="ECO:0000313" key="15">
    <source>
        <dbReference type="EMBL" id="KAJ1919202.1"/>
    </source>
</evidence>
<dbReference type="PANTHER" id="PTHR18898">
    <property type="entry name" value="NUCLEOPROTEIN TPR-RELATED"/>
    <property type="match status" value="1"/>
</dbReference>
<feature type="compositionally biased region" description="Polar residues" evidence="13">
    <location>
        <begin position="2066"/>
        <end position="2084"/>
    </location>
</feature>
<feature type="domain" description="VOC" evidence="14">
    <location>
        <begin position="9"/>
        <end position="149"/>
    </location>
</feature>
<feature type="coiled-coil region" evidence="12">
    <location>
        <begin position="407"/>
        <end position="690"/>
    </location>
</feature>
<keyword evidence="10 11" id="KW-0862">Zinc</keyword>
<feature type="compositionally biased region" description="Low complexity" evidence="13">
    <location>
        <begin position="1849"/>
        <end position="1869"/>
    </location>
</feature>
<feature type="compositionally biased region" description="Low complexity" evidence="13">
    <location>
        <begin position="1677"/>
        <end position="1686"/>
    </location>
</feature>
<comment type="cofactor">
    <cofactor evidence="10">
        <name>Zn(2+)</name>
        <dbReference type="ChEBI" id="CHEBI:29105"/>
    </cofactor>
    <text evidence="10">Binds 1 zinc ion per subunit. In the homodimer, two zinc ions are bound between subunits.</text>
</comment>
<accession>A0A9W7ZYJ0</accession>
<evidence type="ECO:0000256" key="6">
    <source>
        <dbReference type="ARBA" id="ARBA00023054"/>
    </source>
</evidence>
<feature type="binding site" evidence="10">
    <location>
        <position position="71"/>
    </location>
    <ligand>
        <name>Zn(2+)</name>
        <dbReference type="ChEBI" id="CHEBI:29105"/>
        <note>ligand shared between dimeric partners</note>
    </ligand>
</feature>
<dbReference type="PROSITE" id="PS00934">
    <property type="entry name" value="GLYOXALASE_I_1"/>
    <property type="match status" value="1"/>
</dbReference>
<comment type="pathway">
    <text evidence="2 11">Secondary metabolite metabolism; methylglyoxal degradation; (R)-lactate from methylglyoxal: step 1/2.</text>
</comment>
<evidence type="ECO:0000256" key="1">
    <source>
        <dbReference type="ARBA" id="ARBA00004123"/>
    </source>
</evidence>
<keyword evidence="6 12" id="KW-0175">Coiled coil</keyword>
<feature type="compositionally biased region" description="Polar residues" evidence="13">
    <location>
        <begin position="1964"/>
        <end position="1981"/>
    </location>
</feature>
<dbReference type="GO" id="GO:0006606">
    <property type="term" value="P:protein import into nucleus"/>
    <property type="evidence" value="ECO:0007669"/>
    <property type="project" value="InterPro"/>
</dbReference>
<feature type="compositionally biased region" description="Low complexity" evidence="13">
    <location>
        <begin position="2104"/>
        <end position="2118"/>
    </location>
</feature>
<feature type="compositionally biased region" description="Polar residues" evidence="13">
    <location>
        <begin position="1830"/>
        <end position="1847"/>
    </location>
</feature>
<dbReference type="InterPro" id="IPR004360">
    <property type="entry name" value="Glyas_Fos-R_dOase_dom"/>
</dbReference>
<keyword evidence="5 10" id="KW-0479">Metal-binding</keyword>
<feature type="region of interest" description="Disordered" evidence="13">
    <location>
        <begin position="1924"/>
        <end position="2178"/>
    </location>
</feature>
<feature type="compositionally biased region" description="Polar residues" evidence="13">
    <location>
        <begin position="1926"/>
        <end position="1956"/>
    </location>
</feature>
<dbReference type="InterPro" id="IPR012929">
    <property type="entry name" value="Nucleoprot-TPR/MLP1-2_dom"/>
</dbReference>
<dbReference type="GO" id="GO:0006406">
    <property type="term" value="P:mRNA export from nucleus"/>
    <property type="evidence" value="ECO:0007669"/>
    <property type="project" value="TreeGrafter"/>
</dbReference>
<feature type="coiled-coil region" evidence="12">
    <location>
        <begin position="866"/>
        <end position="907"/>
    </location>
</feature>
<dbReference type="InterPro" id="IPR029068">
    <property type="entry name" value="Glyas_Bleomycin-R_OHBP_Dase"/>
</dbReference>
<dbReference type="Gene3D" id="3.10.180.10">
    <property type="entry name" value="2,3-Dihydroxybiphenyl 1,2-Dioxygenase, domain 1"/>
    <property type="match status" value="1"/>
</dbReference>
<evidence type="ECO:0000313" key="16">
    <source>
        <dbReference type="Proteomes" id="UP001150538"/>
    </source>
</evidence>
<comment type="similarity">
    <text evidence="3 11">Belongs to the glyoxalase I family.</text>
</comment>
<evidence type="ECO:0000256" key="8">
    <source>
        <dbReference type="ARBA" id="ARBA00023242"/>
    </source>
</evidence>
<dbReference type="Pfam" id="PF25785">
    <property type="entry name" value="TPR"/>
    <property type="match status" value="1"/>
</dbReference>
<dbReference type="EMBL" id="JANBPU010000031">
    <property type="protein sequence ID" value="KAJ1919202.1"/>
    <property type="molecule type" value="Genomic_DNA"/>
</dbReference>
<feature type="coiled-coil region" evidence="12">
    <location>
        <begin position="1003"/>
        <end position="1336"/>
    </location>
</feature>
<feature type="compositionally biased region" description="Low complexity" evidence="13">
    <location>
        <begin position="2051"/>
        <end position="2065"/>
    </location>
</feature>
<dbReference type="OrthoDB" id="16820at2759"/>
<dbReference type="PANTHER" id="PTHR18898:SF2">
    <property type="entry name" value="NUCLEOPROTEIN TPR"/>
    <property type="match status" value="1"/>
</dbReference>
<feature type="region of interest" description="Disordered" evidence="13">
    <location>
        <begin position="1747"/>
        <end position="1771"/>
    </location>
</feature>
<evidence type="ECO:0000256" key="13">
    <source>
        <dbReference type="SAM" id="MobiDB-lite"/>
    </source>
</evidence>
<dbReference type="Pfam" id="PF00903">
    <property type="entry name" value="Glyoxalase"/>
    <property type="match status" value="1"/>
</dbReference>
<dbReference type="Pfam" id="PF07926">
    <property type="entry name" value="TPR_MLP1_2"/>
    <property type="match status" value="1"/>
</dbReference>
<keyword evidence="7 11" id="KW-0456">Lyase</keyword>
<feature type="active site" description="Proton donor/acceptor" evidence="9">
    <location>
        <position position="145"/>
    </location>
</feature>
<dbReference type="PROSITE" id="PS51819">
    <property type="entry name" value="VOC"/>
    <property type="match status" value="1"/>
</dbReference>
<proteinExistence type="inferred from homology"/>
<feature type="region of interest" description="Disordered" evidence="13">
    <location>
        <begin position="1677"/>
        <end position="1699"/>
    </location>
</feature>
<gene>
    <name evidence="15" type="primary">MLP1</name>
    <name evidence="15" type="ORF">H4219_002149</name>
</gene>
<feature type="compositionally biased region" description="Polar residues" evidence="13">
    <location>
        <begin position="1453"/>
        <end position="1469"/>
    </location>
</feature>
<feature type="compositionally biased region" description="Low complexity" evidence="13">
    <location>
        <begin position="1993"/>
        <end position="2008"/>
    </location>
</feature>
<sequence>MTTDIAKYRFNHTMYRIRDPVASVRFYKEVLGMSLLEEHHDEKSKFSLYFLGYENTEDSQNVRLGRQGIVELTHNHGTENDPEFKGYNTGNGEDGGYGHIAITVDDLQAACKRFDTFGVKYCKRPEEGRMKHIAFLLDPDGYSVEIMETTVAVSAVPDTSRFVELLDLPVESLDIIFERLKTTTTTTTGNNDEQAKELDELAISFLDSVKEKLSQSRGASEETSLSTKDSFEEERANWRVEKTQLEQSIHDYEQNVNDLQSKVTNLKIENTNIQRKLDEYKNKSSSFQAESDKYTALLKNHKEVENSWNERKETLETEKRKLIEDINQSRSELSSKNDELSQVKENLAQIKNSLAERDDECARLRAEMQTTDLRELSQKQAAELSQKQIQWLNDELTSTQESLHKTRAELNSIKSDLQNQVSSTKAELQSTISQRDEARQRLQKNESALRTSMEELRQMKEQLAESTEQFKSEMRSQAKMCEIWERSAKEAAGRVDEVEKILNDINTQRQELEQQAEEAIRVAEEERDDYISQLNDAHQSIRNLENELRTINKKIESGASLLSPSAATASQLKRSGKTFTQILAELNQLRDELEIVTSERNHFEDSLNSVLQEIDERAPILHAEREAYEKLQDHSDSMATELEEMRQEHFILQAREKDLKSAKQKLEHDNQSLKKQVHDLGRQVSRLLRQIEEARRGSSIPDGDNDDSSFENTSLGESVNQVDKVISQSLVTFRDIRELQNQNQRLLRTTRELAARVASEEEQRRKEWEAAESDAISEAKEIIGKLEAELRSTRTRLGAIERERDFLKDQCSNNSATQDNSNSKDNFNKSIFNSAGNNSNSSTSKSDFEHLQNQFDLYQSESRSIRQGMESDLEKLRSEVSEARIRATKAEAQVSFEQDRAKLLKDETDALHREVEHHRNTTYRLHAQLESYERSSTESSQSLASTTAELQRAQRTLAITESERDALRRSEAKWAEAEESWRKEKITMTQILQNTTRLRDEWQRASESKVSQAESQIESLRSELSSAKEDIRSKNDELQRIQLRRETDMQAWQERINKLNDAVDQSREQTAQAREQVMTIQGQLKDAQVEVESLKLQLQAYIDKESEEKERISRLTAEGTDNPTRETLLASELKEAKQKQASLEAQLEKANKRTEEFQTLSNETEASLAQLNETFDNYKKEKESELSSLRSSLDTLERENEDLKNQVEMLNKDLESYKEQLEEQSRSWTTKESDLNRRISTLDEFKTSYEGNLNQLKQDLARQTELTREAQENYERELVSHAKDVQVTLAARESWANTKKELVKANTDLNEAKLEAEEANKLVSELKSSRETYEKESSERVSALQKQNEILMSYLASINLSDSNSKIDLENLELPVSHQGESSTATFDSKTQIGEKSGSSSANLGEIIVQLRRERELLSAQLELSQQESKRWHQQADHIQRALDQARADLKEYSQSSTKPGDSSGNSNDLQASLLRESNITLRSELKQAREKLESQQSRLSELEDQVVPTLRREKSELEASVKAQKSEVEQLERMNQQWKLRHEKILAKYERIDPEEHSQLQAKVKELEAKLVEVEKQLQQSKFDIENLTKEKKNLELEINKKEMVISNRSKTILELRVEKNRQEEALKAANQKLERAINDSKASNASNQEVDKLKNEISNLNTNIQHYQNQIRQFQQTQANRQRQLSAANDELEKEKRNSLSLGEKIKALASNNENLKNDFELSRNLGVHYLKRIKELETKCGINTDDKTNESTGVSTGESKPVMPAPPSSQTLFTTVGASSSVAPAPAAAAVVLSQRPATPQGNIHGQRPMQPGASGTPNPPSGPFRQIQNVNNPTVVPQKTMQPRATAPTAPATQQTTAATTSQASNPFGKVTSTPFSSQNAQNPTTATTTGFRPAQPRPTGITFGMATQPATRPQFGGVAVPSSNAAATSTPFRPTSTGFVPNTQVVPQSAQPPVANAPGIQQSPFQQKVHISQPSQAVPPSRGPTPTPATSGTPPASTTPGSAAAGGGGGSAFSGPEAALANKLRERMKMLKNKKSPSISTNEPIDAANASTNTSSTTDNKPTNTMANPDSNVTTSTATLKRPSEVQHSVYKKPHIELGGNNTATTNTQPTPGFAQQQQTSTVVANNTGNNESPQSATQQTTSPVANITNQEASGDDVATTNPSGSSTTTTTTATATAAVADNNNSPQQNEPSQN</sequence>
<keyword evidence="16" id="KW-1185">Reference proteome</keyword>
<feature type="compositionally biased region" description="Low complexity" evidence="13">
    <location>
        <begin position="819"/>
        <end position="845"/>
    </location>
</feature>
<evidence type="ECO:0000256" key="2">
    <source>
        <dbReference type="ARBA" id="ARBA00005008"/>
    </source>
</evidence>
<evidence type="ECO:0000259" key="14">
    <source>
        <dbReference type="PROSITE" id="PS51819"/>
    </source>
</evidence>
<dbReference type="InterPro" id="IPR057974">
    <property type="entry name" value="NUA/TPR/MLP1-2-like_dom"/>
</dbReference>
<name>A0A9W7ZYJ0_9FUNG</name>
<feature type="compositionally biased region" description="Low complexity" evidence="13">
    <location>
        <begin position="2164"/>
        <end position="2178"/>
    </location>
</feature>
<feature type="coiled-coil region" evidence="12">
    <location>
        <begin position="736"/>
        <end position="810"/>
    </location>
</feature>
<comment type="caution">
    <text evidence="15">The sequence shown here is derived from an EMBL/GenBank/DDBJ whole genome shotgun (WGS) entry which is preliminary data.</text>
</comment>
<dbReference type="InterPro" id="IPR037523">
    <property type="entry name" value="VOC_core"/>
</dbReference>
<dbReference type="GO" id="GO:0004462">
    <property type="term" value="F:lactoylglutathione lyase activity"/>
    <property type="evidence" value="ECO:0007669"/>
    <property type="project" value="UniProtKB-UniRule"/>
</dbReference>
<dbReference type="GO" id="GO:0017056">
    <property type="term" value="F:structural constituent of nuclear pore"/>
    <property type="evidence" value="ECO:0007669"/>
    <property type="project" value="TreeGrafter"/>
</dbReference>
<feature type="region of interest" description="Disordered" evidence="13">
    <location>
        <begin position="693"/>
        <end position="716"/>
    </location>
</feature>
<dbReference type="InterPro" id="IPR004361">
    <property type="entry name" value="Glyoxalase_1"/>
</dbReference>
<feature type="binding site" evidence="10">
    <location>
        <position position="99"/>
    </location>
    <ligand>
        <name>Zn(2+)</name>
        <dbReference type="ChEBI" id="CHEBI:29105"/>
        <note>ligand shared between dimeric partners</note>
    </ligand>
</feature>
<organism evidence="15 16">
    <name type="scientific">Mycoemilia scoparia</name>
    <dbReference type="NCBI Taxonomy" id="417184"/>
    <lineage>
        <taxon>Eukaryota</taxon>
        <taxon>Fungi</taxon>
        <taxon>Fungi incertae sedis</taxon>
        <taxon>Zoopagomycota</taxon>
        <taxon>Kickxellomycotina</taxon>
        <taxon>Kickxellomycetes</taxon>
        <taxon>Kickxellales</taxon>
        <taxon>Kickxellaceae</taxon>
        <taxon>Mycoemilia</taxon>
    </lineage>
</organism>
<feature type="coiled-coil region" evidence="12">
    <location>
        <begin position="943"/>
        <end position="970"/>
    </location>
</feature>
<dbReference type="Proteomes" id="UP001150538">
    <property type="component" value="Unassembled WGS sequence"/>
</dbReference>
<dbReference type="NCBIfam" id="TIGR00068">
    <property type="entry name" value="glyox_I"/>
    <property type="match status" value="1"/>
</dbReference>
<comment type="function">
    <text evidence="11">Catalyzes the conversion of hemimercaptal, formed from methylglyoxal and glutathione, to S-lactoylglutathione.</text>
</comment>
<evidence type="ECO:0000256" key="3">
    <source>
        <dbReference type="ARBA" id="ARBA00010363"/>
    </source>
</evidence>
<feature type="coiled-coil region" evidence="12">
    <location>
        <begin position="228"/>
        <end position="367"/>
    </location>
</feature>
<feature type="compositionally biased region" description="Polar residues" evidence="13">
    <location>
        <begin position="1379"/>
        <end position="1399"/>
    </location>
</feature>
<evidence type="ECO:0000256" key="10">
    <source>
        <dbReference type="PIRSR" id="PIRSR604361-3"/>
    </source>
</evidence>
<dbReference type="GO" id="GO:0005643">
    <property type="term" value="C:nuclear pore"/>
    <property type="evidence" value="ECO:0007669"/>
    <property type="project" value="TreeGrafter"/>
</dbReference>
<reference evidence="15" key="1">
    <citation type="submission" date="2022-07" db="EMBL/GenBank/DDBJ databases">
        <title>Phylogenomic reconstructions and comparative analyses of Kickxellomycotina fungi.</title>
        <authorList>
            <person name="Reynolds N.K."/>
            <person name="Stajich J.E."/>
            <person name="Barry K."/>
            <person name="Grigoriev I.V."/>
            <person name="Crous P."/>
            <person name="Smith M.E."/>
        </authorList>
    </citation>
    <scope>NUCLEOTIDE SEQUENCE</scope>
    <source>
        <strain evidence="15">NBRC 100468</strain>
    </source>
</reference>
<evidence type="ECO:0000256" key="9">
    <source>
        <dbReference type="PIRSR" id="PIRSR604361-1"/>
    </source>
</evidence>
<evidence type="ECO:0000256" key="11">
    <source>
        <dbReference type="RuleBase" id="RU361179"/>
    </source>
</evidence>
<dbReference type="SUPFAM" id="SSF54593">
    <property type="entry name" value="Glyoxalase/Bleomycin resistance protein/Dihydroxybiphenyl dioxygenase"/>
    <property type="match status" value="1"/>
</dbReference>
<evidence type="ECO:0000256" key="12">
    <source>
        <dbReference type="SAM" id="Coils"/>
    </source>
</evidence>
<evidence type="ECO:0000256" key="4">
    <source>
        <dbReference type="ARBA" id="ARBA00012081"/>
    </source>
</evidence>
<keyword evidence="8" id="KW-0539">Nucleus</keyword>
<feature type="region of interest" description="Disordered" evidence="13">
    <location>
        <begin position="810"/>
        <end position="848"/>
    </location>
</feature>
<dbReference type="GO" id="GO:0046872">
    <property type="term" value="F:metal ion binding"/>
    <property type="evidence" value="ECO:0007669"/>
    <property type="project" value="UniProtKB-UniRule"/>
</dbReference>
<comment type="subcellular location">
    <subcellularLocation>
        <location evidence="1">Nucleus</location>
    </subcellularLocation>
</comment>